<dbReference type="AlphaFoldDB" id="A0A139QYK2"/>
<comment type="caution">
    <text evidence="1">The sequence shown here is derived from an EMBL/GenBank/DDBJ whole genome shotgun (WGS) entry which is preliminary data.</text>
</comment>
<dbReference type="Proteomes" id="UP000071927">
    <property type="component" value="Unassembled WGS sequence"/>
</dbReference>
<sequence>MKNSRIREFFYSLKNLIYNNGKDLRGMKVEKNSLKLLASRGS</sequence>
<proteinExistence type="predicted"/>
<dbReference type="PATRIC" id="fig|315405.12.peg.1431"/>
<reference evidence="1 2" key="1">
    <citation type="submission" date="2016-01" db="EMBL/GenBank/DDBJ databases">
        <title>Highly variable Streptococcus oralis are common among viridans streptococci isolated from primates.</title>
        <authorList>
            <person name="Denapaite D."/>
            <person name="Rieger M."/>
            <person name="Koendgen S."/>
            <person name="Brueckner R."/>
            <person name="Ochigava I."/>
            <person name="Kappeler P."/>
            <person name="Maetz-Rensing K."/>
            <person name="Leendertz F."/>
            <person name="Hakenbeck R."/>
        </authorList>
    </citation>
    <scope>NUCLEOTIDE SEQUENCE [LARGE SCALE GENOMIC DNA]</scope>
    <source>
        <strain evidence="1 2">DD03</strain>
    </source>
</reference>
<organism evidence="1 2">
    <name type="scientific">Streptococcus gallolyticus</name>
    <dbReference type="NCBI Taxonomy" id="315405"/>
    <lineage>
        <taxon>Bacteria</taxon>
        <taxon>Bacillati</taxon>
        <taxon>Bacillota</taxon>
        <taxon>Bacilli</taxon>
        <taxon>Lactobacillales</taxon>
        <taxon>Streptococcaceae</taxon>
        <taxon>Streptococcus</taxon>
    </lineage>
</organism>
<protein>
    <submittedName>
        <fullName evidence="1">Putative transporter</fullName>
    </submittedName>
</protein>
<dbReference type="EMBL" id="LQXV01000223">
    <property type="protein sequence ID" value="KXU07586.1"/>
    <property type="molecule type" value="Genomic_DNA"/>
</dbReference>
<gene>
    <name evidence="1" type="ORF">SGADD03_01211</name>
</gene>
<name>A0A139QYK2_9STRE</name>
<accession>A0A139QYK2</accession>
<evidence type="ECO:0000313" key="1">
    <source>
        <dbReference type="EMBL" id="KXU07586.1"/>
    </source>
</evidence>
<evidence type="ECO:0000313" key="2">
    <source>
        <dbReference type="Proteomes" id="UP000071927"/>
    </source>
</evidence>